<dbReference type="InterPro" id="IPR050950">
    <property type="entry name" value="HTH-type_LysR_regulators"/>
</dbReference>
<evidence type="ECO:0000256" key="1">
    <source>
        <dbReference type="ARBA" id="ARBA00009437"/>
    </source>
</evidence>
<dbReference type="EMBL" id="JPUA01000005">
    <property type="protein sequence ID" value="OWV31168.1"/>
    <property type="molecule type" value="Genomic_DNA"/>
</dbReference>
<dbReference type="CDD" id="cd08421">
    <property type="entry name" value="PBP2_LTTR_like_1"/>
    <property type="match status" value="1"/>
</dbReference>
<keyword evidence="4" id="KW-0804">Transcription</keyword>
<dbReference type="Pfam" id="PF03466">
    <property type="entry name" value="LysR_substrate"/>
    <property type="match status" value="1"/>
</dbReference>
<dbReference type="InterPro" id="IPR036390">
    <property type="entry name" value="WH_DNA-bd_sf"/>
</dbReference>
<evidence type="ECO:0000256" key="4">
    <source>
        <dbReference type="ARBA" id="ARBA00023163"/>
    </source>
</evidence>
<evidence type="ECO:0000259" key="5">
    <source>
        <dbReference type="PROSITE" id="PS50931"/>
    </source>
</evidence>
<proteinExistence type="inferred from homology"/>
<feature type="domain" description="HTH lysR-type" evidence="5">
    <location>
        <begin position="3"/>
        <end position="60"/>
    </location>
</feature>
<keyword evidence="3" id="KW-0238">DNA-binding</keyword>
<dbReference type="FunFam" id="1.10.10.10:FF:000001">
    <property type="entry name" value="LysR family transcriptional regulator"/>
    <property type="match status" value="1"/>
</dbReference>
<dbReference type="GO" id="GO:0003700">
    <property type="term" value="F:DNA-binding transcription factor activity"/>
    <property type="evidence" value="ECO:0007669"/>
    <property type="project" value="InterPro"/>
</dbReference>
<dbReference type="InterPro" id="IPR000847">
    <property type="entry name" value="LysR_HTH_N"/>
</dbReference>
<reference evidence="6 7" key="1">
    <citation type="submission" date="2014-08" db="EMBL/GenBank/DDBJ databases">
        <title>Draft genome sequence of a novel L-asparaginase producing marine bacterium, Halomonas campaniensis.</title>
        <authorList>
            <person name="Sundarakrishnan B."/>
            <person name="Moushumi Priya A."/>
            <person name="Raman G."/>
            <person name="Sakthivel N."/>
            <person name="Park S."/>
            <person name="Jayachandran S."/>
        </authorList>
    </citation>
    <scope>NUCLEOTIDE SEQUENCE [LARGE SCALE GENOMIC DNA]</scope>
    <source>
        <strain evidence="6 7">SK03</strain>
    </source>
</reference>
<dbReference type="Pfam" id="PF00126">
    <property type="entry name" value="HTH_1"/>
    <property type="match status" value="1"/>
</dbReference>
<organism evidence="6 7">
    <name type="scientific">Halomonas campaniensis</name>
    <dbReference type="NCBI Taxonomy" id="213554"/>
    <lineage>
        <taxon>Bacteria</taxon>
        <taxon>Pseudomonadati</taxon>
        <taxon>Pseudomonadota</taxon>
        <taxon>Gammaproteobacteria</taxon>
        <taxon>Oceanospirillales</taxon>
        <taxon>Halomonadaceae</taxon>
        <taxon>Halomonas</taxon>
    </lineage>
</organism>
<sequence length="302" mass="33252">MHFDLADLRLFIHVAEASSLTGGARRAHLSTAAASTRIKSFEGQLGSRLFYRESQGVELTPAGERLLIHARAIMRQVDYVKSDFSEYGNSEAGHIRIFANTTAVTEFMPEVLAEFLGGKPGMTIDLQERLTNDIFRGVLDGAADLGVTSGDIKIKGLEVIPFTVDRLVVVVPNGHLLGKEEIIAFKDTLKFPYVGLHEGSTLLQFLKAQVTEIGETLPLRIQVYGFEPACRMIEAGVGVGILPESSALRYQKTMKVSIVQLEDDWATRERAVVVREMASLPESAKTLVNAILTYHNRYSVDS</sequence>
<evidence type="ECO:0000256" key="3">
    <source>
        <dbReference type="ARBA" id="ARBA00023125"/>
    </source>
</evidence>
<dbReference type="AlphaFoldDB" id="A0A246S5X1"/>
<dbReference type="OrthoDB" id="9785974at2"/>
<comment type="similarity">
    <text evidence="1">Belongs to the LysR transcriptional regulatory family.</text>
</comment>
<dbReference type="SUPFAM" id="SSF53850">
    <property type="entry name" value="Periplasmic binding protein-like II"/>
    <property type="match status" value="1"/>
</dbReference>
<dbReference type="InterPro" id="IPR036388">
    <property type="entry name" value="WH-like_DNA-bd_sf"/>
</dbReference>
<dbReference type="PANTHER" id="PTHR30419:SF2">
    <property type="entry name" value="LYSR FAMILY TRANSCRIPTIONAL REGULATOR"/>
    <property type="match status" value="1"/>
</dbReference>
<dbReference type="Gene3D" id="1.10.10.10">
    <property type="entry name" value="Winged helix-like DNA-binding domain superfamily/Winged helix DNA-binding domain"/>
    <property type="match status" value="1"/>
</dbReference>
<gene>
    <name evidence="6" type="ORF">JI62_02760</name>
</gene>
<comment type="caution">
    <text evidence="6">The sequence shown here is derived from an EMBL/GenBank/DDBJ whole genome shotgun (WGS) entry which is preliminary data.</text>
</comment>
<dbReference type="Proteomes" id="UP000197334">
    <property type="component" value="Unassembled WGS sequence"/>
</dbReference>
<dbReference type="InterPro" id="IPR005119">
    <property type="entry name" value="LysR_subst-bd"/>
</dbReference>
<keyword evidence="7" id="KW-1185">Reference proteome</keyword>
<dbReference type="PROSITE" id="PS50931">
    <property type="entry name" value="HTH_LYSR"/>
    <property type="match status" value="1"/>
</dbReference>
<protein>
    <submittedName>
        <fullName evidence="6">LysR family transcriptional regulator</fullName>
    </submittedName>
</protein>
<accession>A0A246S5X1</accession>
<evidence type="ECO:0000313" key="7">
    <source>
        <dbReference type="Proteomes" id="UP000197334"/>
    </source>
</evidence>
<dbReference type="RefSeq" id="WP_088698714.1">
    <property type="nucleotide sequence ID" value="NZ_JPUA01000005.1"/>
</dbReference>
<keyword evidence="2" id="KW-0805">Transcription regulation</keyword>
<dbReference type="GO" id="GO:0005829">
    <property type="term" value="C:cytosol"/>
    <property type="evidence" value="ECO:0007669"/>
    <property type="project" value="TreeGrafter"/>
</dbReference>
<evidence type="ECO:0000313" key="6">
    <source>
        <dbReference type="EMBL" id="OWV31168.1"/>
    </source>
</evidence>
<evidence type="ECO:0000256" key="2">
    <source>
        <dbReference type="ARBA" id="ARBA00023015"/>
    </source>
</evidence>
<dbReference type="PANTHER" id="PTHR30419">
    <property type="entry name" value="HTH-TYPE TRANSCRIPTIONAL REGULATOR YBHD"/>
    <property type="match status" value="1"/>
</dbReference>
<dbReference type="GO" id="GO:0003677">
    <property type="term" value="F:DNA binding"/>
    <property type="evidence" value="ECO:0007669"/>
    <property type="project" value="UniProtKB-KW"/>
</dbReference>
<dbReference type="SUPFAM" id="SSF46785">
    <property type="entry name" value="Winged helix' DNA-binding domain"/>
    <property type="match status" value="1"/>
</dbReference>
<dbReference type="Gene3D" id="3.40.190.290">
    <property type="match status" value="1"/>
</dbReference>
<name>A0A246S5X1_9GAMM</name>